<organism evidence="3 4">
    <name type="scientific">Penaeus vannamei</name>
    <name type="common">Whiteleg shrimp</name>
    <name type="synonym">Litopenaeus vannamei</name>
    <dbReference type="NCBI Taxonomy" id="6689"/>
    <lineage>
        <taxon>Eukaryota</taxon>
        <taxon>Metazoa</taxon>
        <taxon>Ecdysozoa</taxon>
        <taxon>Arthropoda</taxon>
        <taxon>Crustacea</taxon>
        <taxon>Multicrustacea</taxon>
        <taxon>Malacostraca</taxon>
        <taxon>Eumalacostraca</taxon>
        <taxon>Eucarida</taxon>
        <taxon>Decapoda</taxon>
        <taxon>Dendrobranchiata</taxon>
        <taxon>Penaeoidea</taxon>
        <taxon>Penaeidae</taxon>
        <taxon>Penaeus</taxon>
    </lineage>
</organism>
<feature type="chain" id="PRO_5018569731" evidence="2">
    <location>
        <begin position="28"/>
        <end position="464"/>
    </location>
</feature>
<keyword evidence="4" id="KW-1185">Reference proteome</keyword>
<reference evidence="3 4" key="2">
    <citation type="submission" date="2019-01" db="EMBL/GenBank/DDBJ databases">
        <title>The decoding of complex shrimp genome reveals the adaptation for benthos swimmer, frequently molting mechanism and breeding impact on genome.</title>
        <authorList>
            <person name="Sun Y."/>
            <person name="Gao Y."/>
            <person name="Yu Y."/>
        </authorList>
    </citation>
    <scope>NUCLEOTIDE SEQUENCE [LARGE SCALE GENOMIC DNA]</scope>
    <source>
        <tissue evidence="3">Muscle</tissue>
    </source>
</reference>
<evidence type="ECO:0000256" key="1">
    <source>
        <dbReference type="SAM" id="MobiDB-lite"/>
    </source>
</evidence>
<evidence type="ECO:0000313" key="3">
    <source>
        <dbReference type="EMBL" id="ROT62629.1"/>
    </source>
</evidence>
<reference evidence="3 4" key="1">
    <citation type="submission" date="2018-04" db="EMBL/GenBank/DDBJ databases">
        <authorList>
            <person name="Zhang X."/>
            <person name="Yuan J."/>
            <person name="Li F."/>
            <person name="Xiang J."/>
        </authorList>
    </citation>
    <scope>NUCLEOTIDE SEQUENCE [LARGE SCALE GENOMIC DNA]</scope>
    <source>
        <tissue evidence="3">Muscle</tissue>
    </source>
</reference>
<evidence type="ECO:0000313" key="4">
    <source>
        <dbReference type="Proteomes" id="UP000283509"/>
    </source>
</evidence>
<dbReference type="AlphaFoldDB" id="A0A3R7LYT7"/>
<feature type="region of interest" description="Disordered" evidence="1">
    <location>
        <begin position="359"/>
        <end position="432"/>
    </location>
</feature>
<feature type="compositionally biased region" description="Polar residues" evidence="1">
    <location>
        <begin position="359"/>
        <end position="427"/>
    </location>
</feature>
<protein>
    <submittedName>
        <fullName evidence="3">Uncharacterized protein</fullName>
    </submittedName>
</protein>
<comment type="caution">
    <text evidence="3">The sequence shown here is derived from an EMBL/GenBank/DDBJ whole genome shotgun (WGS) entry which is preliminary data.</text>
</comment>
<name>A0A3R7LYT7_PENVA</name>
<accession>A0A3R7LYT7</accession>
<keyword evidence="2" id="KW-0732">Signal</keyword>
<proteinExistence type="predicted"/>
<dbReference type="Proteomes" id="UP000283509">
    <property type="component" value="Unassembled WGS sequence"/>
</dbReference>
<feature type="signal peptide" evidence="2">
    <location>
        <begin position="1"/>
        <end position="27"/>
    </location>
</feature>
<sequence length="464" mass="48830">MTQPRLCGVLAALTCLLSLTPTSKVIGERCWEAQPECIILGRFWYSQELSIASAFPSQDAGLSAEEFWGCNGVSVNLTCRESHQYFSYSLDNMKVRYESVSMECVNGTWVTTWPSNALDLGVLPGCSRVPLCMGEFYAKSSVNVFGKDIVIFGGPERTHLVNTSLPEKKYSVIMTVEGEKCRFPFSYNRLTYDSCSVFNGTSSCGKLFHADDTSLGECEDAKCDHLCGGAMTIGPDDLAGNNGTLRCVKNGFHLGDTKLLEGKKYEVSCTSVETTATTTTTTTTVSVTNSTTVVSTTASANTTAVPSTTVTPTATTSVPGENATLVTTSGTLLTTAAGGVVTSNTDSTTEATLSTNSTVDTTLAPNSTVDPTLASGNTTDFTLAPGNTTDTTSAPGNTTYTTSAPGNTTDTTLAPDNSTDTTLAPGNTTDFTLATDNTTDTIIAPDNSTNGEYILSSSLIFFSI</sequence>
<gene>
    <name evidence="3" type="ORF">C7M84_019511</name>
</gene>
<evidence type="ECO:0000256" key="2">
    <source>
        <dbReference type="SAM" id="SignalP"/>
    </source>
</evidence>
<dbReference type="EMBL" id="QCYY01003582">
    <property type="protein sequence ID" value="ROT62629.1"/>
    <property type="molecule type" value="Genomic_DNA"/>
</dbReference>
<dbReference type="STRING" id="6689.A0A3R7LYT7"/>